<feature type="transmembrane region" description="Helical" evidence="5">
    <location>
        <begin position="206"/>
        <end position="227"/>
    </location>
</feature>
<feature type="transmembrane region" description="Helical" evidence="5">
    <location>
        <begin position="113"/>
        <end position="131"/>
    </location>
</feature>
<feature type="transmembrane region" description="Helical" evidence="5">
    <location>
        <begin position="15"/>
        <end position="32"/>
    </location>
</feature>
<dbReference type="Proteomes" id="UP000241436">
    <property type="component" value="Unassembled WGS sequence"/>
</dbReference>
<feature type="transmembrane region" description="Helical" evidence="5">
    <location>
        <begin position="44"/>
        <end position="70"/>
    </location>
</feature>
<proteinExistence type="predicted"/>
<keyword evidence="4 5" id="KW-0472">Membrane</keyword>
<dbReference type="GO" id="GO:0016020">
    <property type="term" value="C:membrane"/>
    <property type="evidence" value="ECO:0007669"/>
    <property type="project" value="UniProtKB-SubCell"/>
</dbReference>
<evidence type="ECO:0000256" key="3">
    <source>
        <dbReference type="ARBA" id="ARBA00022989"/>
    </source>
</evidence>
<evidence type="ECO:0000259" key="6">
    <source>
        <dbReference type="Pfam" id="PF04932"/>
    </source>
</evidence>
<evidence type="ECO:0000313" key="8">
    <source>
        <dbReference type="Proteomes" id="UP000241436"/>
    </source>
</evidence>
<evidence type="ECO:0000256" key="2">
    <source>
        <dbReference type="ARBA" id="ARBA00022692"/>
    </source>
</evidence>
<dbReference type="RefSeq" id="WP_107564010.1">
    <property type="nucleotide sequence ID" value="NZ_NVQC01000038.1"/>
</dbReference>
<evidence type="ECO:0000256" key="4">
    <source>
        <dbReference type="ARBA" id="ARBA00023136"/>
    </source>
</evidence>
<keyword evidence="2 5" id="KW-0812">Transmembrane</keyword>
<gene>
    <name evidence="7" type="ORF">CLG94_12430</name>
</gene>
<feature type="transmembrane region" description="Helical" evidence="5">
    <location>
        <begin position="274"/>
        <end position="292"/>
    </location>
</feature>
<feature type="transmembrane region" description="Helical" evidence="5">
    <location>
        <begin position="137"/>
        <end position="155"/>
    </location>
</feature>
<dbReference type="InterPro" id="IPR007016">
    <property type="entry name" value="O-antigen_ligase-rel_domated"/>
</dbReference>
<feature type="transmembrane region" description="Helical" evidence="5">
    <location>
        <begin position="239"/>
        <end position="262"/>
    </location>
</feature>
<dbReference type="PANTHER" id="PTHR37422:SF13">
    <property type="entry name" value="LIPOPOLYSACCHARIDE BIOSYNTHESIS PROTEIN PA4999-RELATED"/>
    <property type="match status" value="1"/>
</dbReference>
<organism evidence="7 8">
    <name type="scientific">Candidatus Methylomirabilis limnetica</name>
    <dbReference type="NCBI Taxonomy" id="2033718"/>
    <lineage>
        <taxon>Bacteria</taxon>
        <taxon>Candidatus Methylomirabilota</taxon>
        <taxon>Candidatus Methylomirabilia</taxon>
        <taxon>Candidatus Methylomirabilales</taxon>
        <taxon>Candidatus Methylomirabilaceae</taxon>
        <taxon>Candidatus Methylomirabilis</taxon>
    </lineage>
</organism>
<dbReference type="InterPro" id="IPR051533">
    <property type="entry name" value="WaaL-like"/>
</dbReference>
<name>A0A2T4TUZ3_9BACT</name>
<feature type="domain" description="O-antigen ligase-related" evidence="6">
    <location>
        <begin position="238"/>
        <end position="377"/>
    </location>
</feature>
<evidence type="ECO:0000313" key="7">
    <source>
        <dbReference type="EMBL" id="PTL34898.1"/>
    </source>
</evidence>
<dbReference type="OrthoDB" id="2957833at2"/>
<evidence type="ECO:0000256" key="1">
    <source>
        <dbReference type="ARBA" id="ARBA00004141"/>
    </source>
</evidence>
<sequence>MFQRTEVLGRPNRTAVWLGATIGAATVGLWLMSSLSRQDGIYWFLAGLDLVLSFIFYPFGVLQFIFLNLIGELTFEDASQLTPVRILGLVIVFRRLIDLAFRGMPLKMAKAPMLVWAFLFMLSLGVSIFASQDISESLTVLFTYVQLLIMFFLVIDFVRGEGEFKYLLMVFVLSSLVNAGFAIYQFHFENMARVGGTIGNANRFGIIQLVLLCLIAPVFGSLSAGWLRFAMWLALGPIAYSILLSFSRGAFVAAVAVLLYYLLFLRSGGVRPKVALVVVILAAFVLAPEGFYDRIDTIRIALSGTQLREGSIPTRLLYYRAGVQMGLDHPLTGVGLGQFNRHIATYANLRTVEARGAHNMYVSVFAETGIIGLIAFLGFLATSFVAVRGRQRLSLLGTRFGTAFANSAELGNTALLFGGLFASLEYSKVLWILLALAAAVRKPDNSEDVVLG</sequence>
<dbReference type="EMBL" id="NVQC01000038">
    <property type="protein sequence ID" value="PTL34898.1"/>
    <property type="molecule type" value="Genomic_DNA"/>
</dbReference>
<keyword evidence="3 5" id="KW-1133">Transmembrane helix</keyword>
<dbReference type="Pfam" id="PF04932">
    <property type="entry name" value="Wzy_C"/>
    <property type="match status" value="1"/>
</dbReference>
<dbReference type="AlphaFoldDB" id="A0A2T4TUZ3"/>
<accession>A0A2T4TUZ3</accession>
<reference evidence="7 8" key="1">
    <citation type="submission" date="2017-09" db="EMBL/GenBank/DDBJ databases">
        <title>Bloom of a denitrifying methanotroph, Candidatus Methylomirabilis limnetica, in a deep stratified lake.</title>
        <authorList>
            <person name="Graf J.S."/>
            <person name="Marchant H.K."/>
            <person name="Tienken D."/>
            <person name="Hach P.F."/>
            <person name="Brand A."/>
            <person name="Schubert C.J."/>
            <person name="Kuypers M.M."/>
            <person name="Milucka J."/>
        </authorList>
    </citation>
    <scope>NUCLEOTIDE SEQUENCE [LARGE SCALE GENOMIC DNA]</scope>
    <source>
        <strain evidence="7 8">Zug</strain>
    </source>
</reference>
<comment type="caution">
    <text evidence="7">The sequence shown here is derived from an EMBL/GenBank/DDBJ whole genome shotgun (WGS) entry which is preliminary data.</text>
</comment>
<protein>
    <recommendedName>
        <fullName evidence="6">O-antigen ligase-related domain-containing protein</fullName>
    </recommendedName>
</protein>
<feature type="transmembrane region" description="Helical" evidence="5">
    <location>
        <begin position="167"/>
        <end position="186"/>
    </location>
</feature>
<feature type="transmembrane region" description="Helical" evidence="5">
    <location>
        <begin position="364"/>
        <end position="387"/>
    </location>
</feature>
<reference evidence="8" key="2">
    <citation type="journal article" date="2018" name="Environ. Microbiol.">
        <title>Bloom of a denitrifying methanotroph, 'Candidatus Methylomirabilis limnetica', in a deep stratified lake.</title>
        <authorList>
            <person name="Graf J.S."/>
            <person name="Mayr M.J."/>
            <person name="Marchant H.K."/>
            <person name="Tienken D."/>
            <person name="Hach P.F."/>
            <person name="Brand A."/>
            <person name="Schubert C.J."/>
            <person name="Kuypers M.M."/>
            <person name="Milucka J."/>
        </authorList>
    </citation>
    <scope>NUCLEOTIDE SEQUENCE [LARGE SCALE GENOMIC DNA]</scope>
    <source>
        <strain evidence="8">Zug</strain>
    </source>
</reference>
<evidence type="ECO:0000256" key="5">
    <source>
        <dbReference type="SAM" id="Phobius"/>
    </source>
</evidence>
<keyword evidence="8" id="KW-1185">Reference proteome</keyword>
<dbReference type="PANTHER" id="PTHR37422">
    <property type="entry name" value="TEICHURONIC ACID BIOSYNTHESIS PROTEIN TUAE"/>
    <property type="match status" value="1"/>
</dbReference>
<comment type="subcellular location">
    <subcellularLocation>
        <location evidence="1">Membrane</location>
        <topology evidence="1">Multi-pass membrane protein</topology>
    </subcellularLocation>
</comment>